<evidence type="ECO:0000256" key="2">
    <source>
        <dbReference type="HAMAP-Rule" id="MF_00518"/>
    </source>
</evidence>
<comment type="caution">
    <text evidence="3">The sequence shown here is derived from an EMBL/GenBank/DDBJ whole genome shotgun (WGS) entry which is preliminary data.</text>
</comment>
<dbReference type="Gene3D" id="3.50.80.10">
    <property type="entry name" value="D-tyrosyl-tRNA(Tyr) deacylase"/>
    <property type="match status" value="1"/>
</dbReference>
<comment type="subcellular location">
    <subcellularLocation>
        <location evidence="2">Cytoplasm</location>
    </subcellularLocation>
</comment>
<dbReference type="CDD" id="cd00563">
    <property type="entry name" value="Dtyr_deacylase"/>
    <property type="match status" value="1"/>
</dbReference>
<dbReference type="SUPFAM" id="SSF69500">
    <property type="entry name" value="DTD-like"/>
    <property type="match status" value="1"/>
</dbReference>
<dbReference type="GO" id="GO:0051500">
    <property type="term" value="F:D-tyrosyl-tRNA(Tyr) deacylase activity"/>
    <property type="evidence" value="ECO:0007669"/>
    <property type="project" value="TreeGrafter"/>
</dbReference>
<proteinExistence type="inferred from homology"/>
<dbReference type="GO" id="GO:0043908">
    <property type="term" value="F:Ser(Gly)-tRNA(Ala) hydrolase activity"/>
    <property type="evidence" value="ECO:0007669"/>
    <property type="project" value="UniProtKB-UniRule"/>
</dbReference>
<comment type="catalytic activity">
    <reaction evidence="2">
        <text>a D-aminoacyl-tRNA + H2O = a tRNA + a D-alpha-amino acid + H(+)</text>
        <dbReference type="Rhea" id="RHEA:13953"/>
        <dbReference type="Rhea" id="RHEA-COMP:10123"/>
        <dbReference type="Rhea" id="RHEA-COMP:10124"/>
        <dbReference type="ChEBI" id="CHEBI:15377"/>
        <dbReference type="ChEBI" id="CHEBI:15378"/>
        <dbReference type="ChEBI" id="CHEBI:59871"/>
        <dbReference type="ChEBI" id="CHEBI:78442"/>
        <dbReference type="ChEBI" id="CHEBI:79333"/>
        <dbReference type="EC" id="3.1.1.96"/>
    </reaction>
</comment>
<accession>A0A7X2NTU9</accession>
<dbReference type="EC" id="3.1.1.96" evidence="2"/>
<dbReference type="FunFam" id="3.50.80.10:FF:000001">
    <property type="entry name" value="D-aminoacyl-tRNA deacylase"/>
    <property type="match status" value="1"/>
</dbReference>
<comment type="function">
    <text evidence="2">An aminoacyl-tRNA editing enzyme that deacylates mischarged D-aminoacyl-tRNAs. Also deacylates mischarged glycyl-tRNA(Ala), protecting cells against glycine mischarging by AlaRS. Acts via tRNA-based rather than protein-based catalysis; rejects L-amino acids rather than detecting D-amino acids in the active site. By recycling D-aminoacyl-tRNA to D-amino acids and free tRNA molecules, this enzyme counteracts the toxicity associated with the formation of D-aminoacyl-tRNA entities in vivo and helps enforce protein L-homochirality.</text>
</comment>
<reference evidence="3 4" key="1">
    <citation type="submission" date="2019-08" db="EMBL/GenBank/DDBJ databases">
        <title>In-depth cultivation of the pig gut microbiome towards novel bacterial diversity and tailored functional studies.</title>
        <authorList>
            <person name="Wylensek D."/>
            <person name="Hitch T.C.A."/>
            <person name="Clavel T."/>
        </authorList>
    </citation>
    <scope>NUCLEOTIDE SEQUENCE [LARGE SCALE GENOMIC DNA]</scope>
    <source>
        <strain evidence="3 4">Oil+RF-744-GAM-WT-6</strain>
    </source>
</reference>
<evidence type="ECO:0000256" key="1">
    <source>
        <dbReference type="ARBA" id="ARBA00009673"/>
    </source>
</evidence>
<dbReference type="EC" id="3.1.1.-" evidence="2"/>
<dbReference type="NCBIfam" id="TIGR00256">
    <property type="entry name" value="D-aminoacyl-tRNA deacylase"/>
    <property type="match status" value="1"/>
</dbReference>
<dbReference type="InterPro" id="IPR003732">
    <property type="entry name" value="Daa-tRNA_deacyls_DTD"/>
</dbReference>
<keyword evidence="2" id="KW-0820">tRNA-binding</keyword>
<dbReference type="PANTHER" id="PTHR10472:SF5">
    <property type="entry name" value="D-AMINOACYL-TRNA DEACYLASE 1"/>
    <property type="match status" value="1"/>
</dbReference>
<evidence type="ECO:0000313" key="3">
    <source>
        <dbReference type="EMBL" id="MSS59442.1"/>
    </source>
</evidence>
<organism evidence="3 4">
    <name type="scientific">Stecheria intestinalis</name>
    <dbReference type="NCBI Taxonomy" id="2606630"/>
    <lineage>
        <taxon>Bacteria</taxon>
        <taxon>Bacillati</taxon>
        <taxon>Bacillota</taxon>
        <taxon>Erysipelotrichia</taxon>
        <taxon>Erysipelotrichales</taxon>
        <taxon>Erysipelotrichaceae</taxon>
        <taxon>Stecheria</taxon>
    </lineage>
</organism>
<comment type="subunit">
    <text evidence="2">Homodimer.</text>
</comment>
<evidence type="ECO:0000313" key="4">
    <source>
        <dbReference type="Proteomes" id="UP000461880"/>
    </source>
</evidence>
<gene>
    <name evidence="2" type="primary">dtd</name>
    <name evidence="3" type="ORF">FYJ51_11125</name>
</gene>
<keyword evidence="2" id="KW-0963">Cytoplasm</keyword>
<dbReference type="EMBL" id="VUMN01000032">
    <property type="protein sequence ID" value="MSS59442.1"/>
    <property type="molecule type" value="Genomic_DNA"/>
</dbReference>
<name>A0A7X2NTU9_9FIRM</name>
<dbReference type="GO" id="GO:0005737">
    <property type="term" value="C:cytoplasm"/>
    <property type="evidence" value="ECO:0007669"/>
    <property type="project" value="UniProtKB-SubCell"/>
</dbReference>
<feature type="short sequence motif" description="Gly-cisPro motif, important for rejection of L-amino acids" evidence="2">
    <location>
        <begin position="137"/>
        <end position="138"/>
    </location>
</feature>
<keyword evidence="4" id="KW-1185">Reference proteome</keyword>
<comment type="domain">
    <text evidence="2">A Gly-cisPro motif from one monomer fits into the active site of the other monomer to allow specific chiral rejection of L-amino acids.</text>
</comment>
<dbReference type="AlphaFoldDB" id="A0A7X2NTU9"/>
<dbReference type="HAMAP" id="MF_00518">
    <property type="entry name" value="Deacylase_Dtd"/>
    <property type="match status" value="1"/>
</dbReference>
<sequence length="161" mass="17626">MKVVIQRVSEASVTIDGEVHGAIGKGFLLLTGIEDSDTEEVVQKVADKVARMRIFDDENGKMNLSLAQVGGAILSISQFTLFADCAKGNRPSFDKAGKPEHAKKLYLHFNEVLRSYGYQVEEGIFAADMKVRLLNDGPITIVLDSHELKGGCAHGKDHLRK</sequence>
<dbReference type="Proteomes" id="UP000461880">
    <property type="component" value="Unassembled WGS sequence"/>
</dbReference>
<dbReference type="RefSeq" id="WP_105304971.1">
    <property type="nucleotide sequence ID" value="NZ_VUMN01000032.1"/>
</dbReference>
<protein>
    <recommendedName>
        <fullName evidence="2">D-aminoacyl-tRNA deacylase</fullName>
        <shortName evidence="2">DTD</shortName>
        <ecNumber evidence="2">3.1.1.96</ecNumber>
    </recommendedName>
    <alternativeName>
        <fullName evidence="2">Gly-tRNA(Ala) deacylase</fullName>
        <ecNumber evidence="2">3.1.1.-</ecNumber>
    </alternativeName>
</protein>
<dbReference type="GO" id="GO:0000049">
    <property type="term" value="F:tRNA binding"/>
    <property type="evidence" value="ECO:0007669"/>
    <property type="project" value="UniProtKB-UniRule"/>
</dbReference>
<dbReference type="GO" id="GO:0019478">
    <property type="term" value="P:D-amino acid catabolic process"/>
    <property type="evidence" value="ECO:0007669"/>
    <property type="project" value="UniProtKB-UniRule"/>
</dbReference>
<dbReference type="PANTHER" id="PTHR10472">
    <property type="entry name" value="D-TYROSYL-TRNA TYR DEACYLASE"/>
    <property type="match status" value="1"/>
</dbReference>
<dbReference type="Pfam" id="PF02580">
    <property type="entry name" value="Tyr_Deacylase"/>
    <property type="match status" value="1"/>
</dbReference>
<comment type="catalytic activity">
    <reaction evidence="2">
        <text>glycyl-tRNA(Ala) + H2O = tRNA(Ala) + glycine + H(+)</text>
        <dbReference type="Rhea" id="RHEA:53744"/>
        <dbReference type="Rhea" id="RHEA-COMP:9657"/>
        <dbReference type="Rhea" id="RHEA-COMP:13640"/>
        <dbReference type="ChEBI" id="CHEBI:15377"/>
        <dbReference type="ChEBI" id="CHEBI:15378"/>
        <dbReference type="ChEBI" id="CHEBI:57305"/>
        <dbReference type="ChEBI" id="CHEBI:78442"/>
        <dbReference type="ChEBI" id="CHEBI:78522"/>
    </reaction>
</comment>
<comment type="similarity">
    <text evidence="1 2">Belongs to the DTD family.</text>
</comment>
<keyword evidence="2 3" id="KW-0378">Hydrolase</keyword>
<dbReference type="GO" id="GO:0106026">
    <property type="term" value="F:Gly-tRNA(Ala) deacylase activity"/>
    <property type="evidence" value="ECO:0007669"/>
    <property type="project" value="UniProtKB-UniRule"/>
</dbReference>
<dbReference type="InterPro" id="IPR023509">
    <property type="entry name" value="DTD-like_sf"/>
</dbReference>
<keyword evidence="2" id="KW-0694">RNA-binding</keyword>